<evidence type="ECO:0000256" key="4">
    <source>
        <dbReference type="ARBA" id="ARBA00022692"/>
    </source>
</evidence>
<dbReference type="PRINTS" id="PR00237">
    <property type="entry name" value="GPCRRHODOPSN"/>
</dbReference>
<dbReference type="PROSITE" id="PS50262">
    <property type="entry name" value="G_PROTEIN_RECEP_F1_2"/>
    <property type="match status" value="1"/>
</dbReference>
<keyword evidence="6 12" id="KW-1133">Transmembrane helix</keyword>
<dbReference type="AlphaFoldDB" id="A0AAV2ZQI1"/>
<evidence type="ECO:0000259" key="13">
    <source>
        <dbReference type="PROSITE" id="PS50262"/>
    </source>
</evidence>
<dbReference type="InterPro" id="IPR000725">
    <property type="entry name" value="Olfact_rcpt"/>
</dbReference>
<keyword evidence="5 12" id="KW-0552">Olfaction</keyword>
<dbReference type="PROSITE" id="PS00237">
    <property type="entry name" value="G_PROTEIN_RECEP_F1_1"/>
    <property type="match status" value="1"/>
</dbReference>
<dbReference type="GO" id="GO:0004984">
    <property type="term" value="F:olfactory receptor activity"/>
    <property type="evidence" value="ECO:0007669"/>
    <property type="project" value="InterPro"/>
</dbReference>
<feature type="transmembrane region" description="Helical" evidence="12">
    <location>
        <begin position="59"/>
        <end position="81"/>
    </location>
</feature>
<evidence type="ECO:0000256" key="1">
    <source>
        <dbReference type="ARBA" id="ARBA00004651"/>
    </source>
</evidence>
<dbReference type="InterPro" id="IPR000276">
    <property type="entry name" value="GPCR_Rhodpsn"/>
</dbReference>
<evidence type="ECO:0000256" key="11">
    <source>
        <dbReference type="RuleBase" id="RU000688"/>
    </source>
</evidence>
<gene>
    <name evidence="14" type="ORF">GDO54_005034</name>
</gene>
<dbReference type="GO" id="GO:0004930">
    <property type="term" value="F:G protein-coupled receptor activity"/>
    <property type="evidence" value="ECO:0007669"/>
    <property type="project" value="UniProtKB-KW"/>
</dbReference>
<keyword evidence="10 11" id="KW-0807">Transducer</keyword>
<keyword evidence="15" id="KW-1185">Reference proteome</keyword>
<evidence type="ECO:0000256" key="5">
    <source>
        <dbReference type="ARBA" id="ARBA00022725"/>
    </source>
</evidence>
<evidence type="ECO:0000256" key="7">
    <source>
        <dbReference type="ARBA" id="ARBA00023040"/>
    </source>
</evidence>
<evidence type="ECO:0000256" key="3">
    <source>
        <dbReference type="ARBA" id="ARBA00022606"/>
    </source>
</evidence>
<dbReference type="GO" id="GO:0005886">
    <property type="term" value="C:plasma membrane"/>
    <property type="evidence" value="ECO:0007669"/>
    <property type="project" value="UniProtKB-SubCell"/>
</dbReference>
<dbReference type="Pfam" id="PF13853">
    <property type="entry name" value="7tm_4"/>
    <property type="match status" value="1"/>
</dbReference>
<proteinExistence type="inferred from homology"/>
<evidence type="ECO:0000313" key="14">
    <source>
        <dbReference type="EMBL" id="DBA14016.1"/>
    </source>
</evidence>
<dbReference type="EMBL" id="DYDO01000013">
    <property type="protein sequence ID" value="DBA14016.1"/>
    <property type="molecule type" value="Genomic_DNA"/>
</dbReference>
<evidence type="ECO:0000256" key="8">
    <source>
        <dbReference type="ARBA" id="ARBA00023136"/>
    </source>
</evidence>
<comment type="similarity">
    <text evidence="11">Belongs to the G-protein coupled receptor 1 family.</text>
</comment>
<feature type="transmembrane region" description="Helical" evidence="12">
    <location>
        <begin position="272"/>
        <end position="291"/>
    </location>
</feature>
<keyword evidence="4 11" id="KW-0812">Transmembrane</keyword>
<dbReference type="PANTHER" id="PTHR26452">
    <property type="entry name" value="OLFACTORY RECEPTOR"/>
    <property type="match status" value="1"/>
</dbReference>
<evidence type="ECO:0000256" key="2">
    <source>
        <dbReference type="ARBA" id="ARBA00022475"/>
    </source>
</evidence>
<evidence type="ECO:0000256" key="10">
    <source>
        <dbReference type="ARBA" id="ARBA00023224"/>
    </source>
</evidence>
<evidence type="ECO:0000256" key="9">
    <source>
        <dbReference type="ARBA" id="ARBA00023170"/>
    </source>
</evidence>
<dbReference type="InterPro" id="IPR050516">
    <property type="entry name" value="Olfactory_GPCR"/>
</dbReference>
<feature type="transmembrane region" description="Helical" evidence="12">
    <location>
        <begin position="20"/>
        <end position="47"/>
    </location>
</feature>
<dbReference type="Proteomes" id="UP001181693">
    <property type="component" value="Unassembled WGS sequence"/>
</dbReference>
<keyword evidence="7 11" id="KW-0297">G-protein coupled receptor</keyword>
<evidence type="ECO:0000256" key="6">
    <source>
        <dbReference type="ARBA" id="ARBA00022989"/>
    </source>
</evidence>
<dbReference type="SUPFAM" id="SSF81321">
    <property type="entry name" value="Family A G protein-coupled receptor-like"/>
    <property type="match status" value="1"/>
</dbReference>
<feature type="domain" description="G-protein coupled receptors family 1 profile" evidence="13">
    <location>
        <begin position="40"/>
        <end position="289"/>
    </location>
</feature>
<evidence type="ECO:0000256" key="12">
    <source>
        <dbReference type="RuleBase" id="RU363047"/>
    </source>
</evidence>
<feature type="transmembrane region" description="Helical" evidence="12">
    <location>
        <begin position="140"/>
        <end position="161"/>
    </location>
</feature>
<dbReference type="PRINTS" id="PR00245">
    <property type="entry name" value="OLFACTORYR"/>
</dbReference>
<protein>
    <recommendedName>
        <fullName evidence="12">Olfactory receptor</fullName>
    </recommendedName>
</protein>
<feature type="transmembrane region" description="Helical" evidence="12">
    <location>
        <begin position="241"/>
        <end position="260"/>
    </location>
</feature>
<keyword evidence="8 12" id="KW-0472">Membrane</keyword>
<sequence>MGHPNKTSEKFFLLGLSTDPYLQVICFLVFLVIYLTTLSGNLLLIFVVRSNPKLQTPMYFFLSNLSIIDLCFSSTIVPILLLNTISTNGSISLDGCATQMFFSLVLGATECLLLAVMAYDRYAAICKPLHYNAIMNKKSCIGLALIAWSGGLVNATIHVVLTFQLPYCRSHHVNHFFCEVPPFLRLSCRDTRLNEIAMYIAAGIISLCAFLLTLISYVHIVSTILKIRSSQGRLKAFSTCASHLTVVTLYYGTITFIYLQPRSAFSSETDKVVSIIYTVITPMLNPIIYSIRNKDVKSSIIRNPLRQTNPIKKTLI</sequence>
<organism evidence="14 15">
    <name type="scientific">Pyxicephalus adspersus</name>
    <name type="common">African bullfrog</name>
    <dbReference type="NCBI Taxonomy" id="30357"/>
    <lineage>
        <taxon>Eukaryota</taxon>
        <taxon>Metazoa</taxon>
        <taxon>Chordata</taxon>
        <taxon>Craniata</taxon>
        <taxon>Vertebrata</taxon>
        <taxon>Euteleostomi</taxon>
        <taxon>Amphibia</taxon>
        <taxon>Batrachia</taxon>
        <taxon>Anura</taxon>
        <taxon>Neobatrachia</taxon>
        <taxon>Ranoidea</taxon>
        <taxon>Pyxicephalidae</taxon>
        <taxon>Pyxicephalinae</taxon>
        <taxon>Pyxicephalus</taxon>
    </lineage>
</organism>
<dbReference type="Gene3D" id="1.20.1070.10">
    <property type="entry name" value="Rhodopsin 7-helix transmembrane proteins"/>
    <property type="match status" value="1"/>
</dbReference>
<dbReference type="CDD" id="cd13954">
    <property type="entry name" value="7tmA_OR"/>
    <property type="match status" value="1"/>
</dbReference>
<feature type="transmembrane region" description="Helical" evidence="12">
    <location>
        <begin position="101"/>
        <end position="119"/>
    </location>
</feature>
<keyword evidence="9 11" id="KW-0675">Receptor</keyword>
<reference evidence="14" key="1">
    <citation type="thesis" date="2020" institute="ProQuest LLC" country="789 East Eisenhower Parkway, Ann Arbor, MI, USA">
        <title>Comparative Genomics and Chromosome Evolution.</title>
        <authorList>
            <person name="Mudd A.B."/>
        </authorList>
    </citation>
    <scope>NUCLEOTIDE SEQUENCE</scope>
    <source>
        <strain evidence="14">1538</strain>
        <tissue evidence="14">Blood</tissue>
    </source>
</reference>
<name>A0AAV2ZQI1_PYXAD</name>
<dbReference type="FunFam" id="1.20.1070.10:FF:000001">
    <property type="entry name" value="Olfactory receptor"/>
    <property type="match status" value="1"/>
</dbReference>
<evidence type="ECO:0000313" key="15">
    <source>
        <dbReference type="Proteomes" id="UP001181693"/>
    </source>
</evidence>
<feature type="transmembrane region" description="Helical" evidence="12">
    <location>
        <begin position="196"/>
        <end position="220"/>
    </location>
</feature>
<comment type="subcellular location">
    <subcellularLocation>
        <location evidence="1 12">Cell membrane</location>
        <topology evidence="1 12">Multi-pass membrane protein</topology>
    </subcellularLocation>
</comment>
<keyword evidence="2 12" id="KW-1003">Cell membrane</keyword>
<accession>A0AAV2ZQI1</accession>
<keyword evidence="3 12" id="KW-0716">Sensory transduction</keyword>
<comment type="caution">
    <text evidence="14">The sequence shown here is derived from an EMBL/GenBank/DDBJ whole genome shotgun (WGS) entry which is preliminary data.</text>
</comment>
<dbReference type="InterPro" id="IPR017452">
    <property type="entry name" value="GPCR_Rhodpsn_7TM"/>
</dbReference>